<evidence type="ECO:0008006" key="3">
    <source>
        <dbReference type="Google" id="ProtNLM"/>
    </source>
</evidence>
<gene>
    <name evidence="1" type="ORF">Tco_0908809</name>
</gene>
<evidence type="ECO:0000313" key="2">
    <source>
        <dbReference type="Proteomes" id="UP001151760"/>
    </source>
</evidence>
<reference evidence="1" key="1">
    <citation type="journal article" date="2022" name="Int. J. Mol. Sci.">
        <title>Draft Genome of Tanacetum Coccineum: Genomic Comparison of Closely Related Tanacetum-Family Plants.</title>
        <authorList>
            <person name="Yamashiro T."/>
            <person name="Shiraishi A."/>
            <person name="Nakayama K."/>
            <person name="Satake H."/>
        </authorList>
    </citation>
    <scope>NUCLEOTIDE SEQUENCE</scope>
</reference>
<reference evidence="1" key="2">
    <citation type="submission" date="2022-01" db="EMBL/GenBank/DDBJ databases">
        <authorList>
            <person name="Yamashiro T."/>
            <person name="Shiraishi A."/>
            <person name="Satake H."/>
            <person name="Nakayama K."/>
        </authorList>
    </citation>
    <scope>NUCLEOTIDE SEQUENCE</scope>
</reference>
<name>A0ABQ5CP98_9ASTR</name>
<evidence type="ECO:0000313" key="1">
    <source>
        <dbReference type="EMBL" id="GJT28534.1"/>
    </source>
</evidence>
<keyword evidence="2" id="KW-1185">Reference proteome</keyword>
<organism evidence="1 2">
    <name type="scientific">Tanacetum coccineum</name>
    <dbReference type="NCBI Taxonomy" id="301880"/>
    <lineage>
        <taxon>Eukaryota</taxon>
        <taxon>Viridiplantae</taxon>
        <taxon>Streptophyta</taxon>
        <taxon>Embryophyta</taxon>
        <taxon>Tracheophyta</taxon>
        <taxon>Spermatophyta</taxon>
        <taxon>Magnoliopsida</taxon>
        <taxon>eudicotyledons</taxon>
        <taxon>Gunneridae</taxon>
        <taxon>Pentapetalae</taxon>
        <taxon>asterids</taxon>
        <taxon>campanulids</taxon>
        <taxon>Asterales</taxon>
        <taxon>Asteraceae</taxon>
        <taxon>Asteroideae</taxon>
        <taxon>Anthemideae</taxon>
        <taxon>Anthemidinae</taxon>
        <taxon>Tanacetum</taxon>
    </lineage>
</organism>
<dbReference type="Proteomes" id="UP001151760">
    <property type="component" value="Unassembled WGS sequence"/>
</dbReference>
<protein>
    <recommendedName>
        <fullName evidence="3">RNA-directed DNA polymerase, eukaryota, reverse transcriptase zinc-binding domain protein</fullName>
    </recommendedName>
</protein>
<dbReference type="EMBL" id="BQNB010014468">
    <property type="protein sequence ID" value="GJT28534.1"/>
    <property type="molecule type" value="Genomic_DNA"/>
</dbReference>
<proteinExistence type="predicted"/>
<comment type="caution">
    <text evidence="1">The sequence shown here is derived from an EMBL/GenBank/DDBJ whole genome shotgun (WGS) entry which is preliminary data.</text>
</comment>
<sequence>MKSPLNKLGWCKGNLFKIVECLKSQLQKVQTEIDVDPHNQSMRDTKSKLVEEFYEAEVDEEKFLYQQAKIKWLSEGDMNISFFHKILKERCNRRTNHPVDDIEPSENLFQRRISNDVAERMIADIFDAEIKCALFDIGDFKAPGPDGFTLSFFRKS</sequence>
<accession>A0ABQ5CP98</accession>